<sequence>MILIALMPQVYSQFLLEVALGEITHPNQMFTKSNFKRV</sequence>
<dbReference type="AlphaFoldDB" id="A0A0E9S7Q3"/>
<accession>A0A0E9S7Q3</accession>
<organism evidence="1">
    <name type="scientific">Anguilla anguilla</name>
    <name type="common">European freshwater eel</name>
    <name type="synonym">Muraena anguilla</name>
    <dbReference type="NCBI Taxonomy" id="7936"/>
    <lineage>
        <taxon>Eukaryota</taxon>
        <taxon>Metazoa</taxon>
        <taxon>Chordata</taxon>
        <taxon>Craniata</taxon>
        <taxon>Vertebrata</taxon>
        <taxon>Euteleostomi</taxon>
        <taxon>Actinopterygii</taxon>
        <taxon>Neopterygii</taxon>
        <taxon>Teleostei</taxon>
        <taxon>Anguilliformes</taxon>
        <taxon>Anguillidae</taxon>
        <taxon>Anguilla</taxon>
    </lineage>
</organism>
<name>A0A0E9S7Q3_ANGAN</name>
<protein>
    <submittedName>
        <fullName evidence="1">Uncharacterized protein</fullName>
    </submittedName>
</protein>
<reference evidence="1" key="2">
    <citation type="journal article" date="2015" name="Fish Shellfish Immunol.">
        <title>Early steps in the European eel (Anguilla anguilla)-Vibrio vulnificus interaction in the gills: Role of the RtxA13 toxin.</title>
        <authorList>
            <person name="Callol A."/>
            <person name="Pajuelo D."/>
            <person name="Ebbesson L."/>
            <person name="Teles M."/>
            <person name="MacKenzie S."/>
            <person name="Amaro C."/>
        </authorList>
    </citation>
    <scope>NUCLEOTIDE SEQUENCE</scope>
</reference>
<evidence type="ECO:0000313" key="1">
    <source>
        <dbReference type="EMBL" id="JAH36563.1"/>
    </source>
</evidence>
<reference evidence="1" key="1">
    <citation type="submission" date="2014-11" db="EMBL/GenBank/DDBJ databases">
        <authorList>
            <person name="Amaro Gonzalez C."/>
        </authorList>
    </citation>
    <scope>NUCLEOTIDE SEQUENCE</scope>
</reference>
<dbReference type="EMBL" id="GBXM01072014">
    <property type="protein sequence ID" value="JAH36563.1"/>
    <property type="molecule type" value="Transcribed_RNA"/>
</dbReference>
<proteinExistence type="predicted"/>